<organism evidence="3">
    <name type="scientific">Schistosoma curassoni</name>
    <dbReference type="NCBI Taxonomy" id="6186"/>
    <lineage>
        <taxon>Eukaryota</taxon>
        <taxon>Metazoa</taxon>
        <taxon>Spiralia</taxon>
        <taxon>Lophotrochozoa</taxon>
        <taxon>Platyhelminthes</taxon>
        <taxon>Trematoda</taxon>
        <taxon>Digenea</taxon>
        <taxon>Strigeidida</taxon>
        <taxon>Schistosomatoidea</taxon>
        <taxon>Schistosomatidae</taxon>
        <taxon>Schistosoma</taxon>
    </lineage>
</organism>
<evidence type="ECO:0000313" key="2">
    <source>
        <dbReference type="Proteomes" id="UP000279833"/>
    </source>
</evidence>
<dbReference type="Proteomes" id="UP000279833">
    <property type="component" value="Unassembled WGS sequence"/>
</dbReference>
<proteinExistence type="predicted"/>
<protein>
    <submittedName>
        <fullName evidence="3">IRK domain-containing protein</fullName>
    </submittedName>
</protein>
<evidence type="ECO:0000313" key="3">
    <source>
        <dbReference type="WBParaSite" id="SCUD_0001377401-mRNA-1"/>
    </source>
</evidence>
<reference evidence="1 2" key="2">
    <citation type="submission" date="2018-11" db="EMBL/GenBank/DDBJ databases">
        <authorList>
            <consortium name="Pathogen Informatics"/>
        </authorList>
    </citation>
    <scope>NUCLEOTIDE SEQUENCE [LARGE SCALE GENOMIC DNA]</scope>
    <source>
        <strain evidence="1">Dakar</strain>
        <strain evidence="2">Dakar, Senegal</strain>
    </source>
</reference>
<evidence type="ECO:0000313" key="1">
    <source>
        <dbReference type="EMBL" id="VDP54022.1"/>
    </source>
</evidence>
<dbReference type="WBParaSite" id="SCUD_0001377401-mRNA-1">
    <property type="protein sequence ID" value="SCUD_0001377401-mRNA-1"/>
    <property type="gene ID" value="SCUD_0001377401"/>
</dbReference>
<dbReference type="EMBL" id="UZAK01036137">
    <property type="protein sequence ID" value="VDP54022.1"/>
    <property type="molecule type" value="Genomic_DNA"/>
</dbReference>
<sequence>MAFEADDSHLNPTRSSLSLQLENGSFLTSDTCIDHIELDDLVAPTHDCSCFKLPPIRLKTRKLHHRHKDSQSSEKLDSIYSRSSLPNNQIAVNTSTGKPQQQTQSIYQPNELNNDTTQQLSQQNATNKLSISSIKLEVPVLPFTNQTQDNTQQVNQNKLQWAVKRLYKKHDWKIIGTHKKHTEQLKHLCWQILWYFLTTAFLSTSFVCFIECVPNIYVYTYWDNSTFQVNLSSEFGDFMYTFYYCAIRTNLRIAMNKSTLLAKQINDPNKTIVLYKICNIFVNNVYIKPPELPVNFY</sequence>
<reference evidence="3" key="1">
    <citation type="submission" date="2016-06" db="UniProtKB">
        <authorList>
            <consortium name="WormBaseParasite"/>
        </authorList>
    </citation>
    <scope>IDENTIFICATION</scope>
</reference>
<accession>A0A183KFH7</accession>
<dbReference type="STRING" id="6186.A0A183KFH7"/>
<dbReference type="AlphaFoldDB" id="A0A183KFH7"/>
<name>A0A183KFH7_9TREM</name>
<gene>
    <name evidence="1" type="ORF">SCUD_LOCUS13771</name>
</gene>
<keyword evidence="2" id="KW-1185">Reference proteome</keyword>